<keyword evidence="4" id="KW-0805">Transcription regulation</keyword>
<dbReference type="Pfam" id="PF12251">
    <property type="entry name" value="SNAPC3"/>
    <property type="match status" value="1"/>
</dbReference>
<comment type="similarity">
    <text evidence="2">Belongs to the SNAPC3/SRD2 family.</text>
</comment>
<dbReference type="Pfam" id="PF12554">
    <property type="entry name" value="MOZART1"/>
    <property type="match status" value="1"/>
</dbReference>
<dbReference type="GO" id="GO:0003681">
    <property type="term" value="F:bent DNA binding"/>
    <property type="evidence" value="ECO:0007669"/>
    <property type="project" value="TreeGrafter"/>
</dbReference>
<dbReference type="AlphaFoldDB" id="A0AA84ZN07"/>
<dbReference type="GO" id="GO:0001046">
    <property type="term" value="F:core promoter sequence-specific DNA binding"/>
    <property type="evidence" value="ECO:0007669"/>
    <property type="project" value="TreeGrafter"/>
</dbReference>
<keyword evidence="7" id="KW-0539">Nucleus</keyword>
<dbReference type="PANTHER" id="PTHR13421:SF16">
    <property type="entry name" value="SNRNA-ACTIVATING PROTEIN COMPLEX SUBUNIT 3"/>
    <property type="match status" value="1"/>
</dbReference>
<sequence length="444" mass="50207">MEIVSIDSPKFRIGDLKKQFISCLPDEHKILKENEASDLLTSEFKKIVTDSSIFKQLENDCSLENLYVDREYTTLEEILKIIPSRKDEKQLKTLTHLLKETEGLNSRTSVLTAMQRNPRPLVDMSYRNSVDESPEATEIISDVFVTVLVYRPFSLPNIDPCAQSRQLVITQRLVLLSKQNLTVLREAIKCSQDKVWLGDCSEALDNPELRVSADKIYPSSYFFIEGTFYDDLRNANSKSLGEEVIQWAKSKKELKTYGPFTSLPMESMTLENLVICIGKPYFFVHQGNCEHMIIFSDIRLVDRDSCQTESLFPMLTGRCNVRVMHCFVCRRLASRWIVTECGTILPVDPCPICDTINLMGLPRKKNNEQAANTNPSVGESSADKVAAATFGVLSEISSLLNTGLDNEELLMCIKLIESGVNPTTLALLVNNVKQQCEHLSELKR</sequence>
<dbReference type="GO" id="GO:0042795">
    <property type="term" value="P:snRNA transcription by RNA polymerase II"/>
    <property type="evidence" value="ECO:0007669"/>
    <property type="project" value="TreeGrafter"/>
</dbReference>
<dbReference type="GO" id="GO:0000931">
    <property type="term" value="C:gamma-tubulin ring complex"/>
    <property type="evidence" value="ECO:0007669"/>
    <property type="project" value="InterPro"/>
</dbReference>
<reference evidence="12" key="1">
    <citation type="submission" date="2023-11" db="UniProtKB">
        <authorList>
            <consortium name="WormBaseParasite"/>
        </authorList>
    </citation>
    <scope>IDENTIFICATION</scope>
</reference>
<protein>
    <recommendedName>
        <fullName evidence="3">snRNA-activating protein complex subunit 3</fullName>
    </recommendedName>
    <alternativeName>
        <fullName evidence="10">Small nuclear RNA-activating complex polypeptide 3</fullName>
    </alternativeName>
</protein>
<dbReference type="GO" id="GO:0001006">
    <property type="term" value="F:RNA polymerase III type 3 promoter sequence-specific DNA binding"/>
    <property type="evidence" value="ECO:0007669"/>
    <property type="project" value="TreeGrafter"/>
</dbReference>
<comment type="function">
    <text evidence="8">Part of the SNAPc complex required for the transcription of both RNA polymerase II and III small-nuclear RNA genes. Binds to the proximal sequence element (PSE), a non-TATA-box basal promoter element common to these 2 types of genes. Recruits TBP and BRF2 to the U6 snRNA TATA box.</text>
</comment>
<dbReference type="GO" id="GO:0005634">
    <property type="term" value="C:nucleus"/>
    <property type="evidence" value="ECO:0007669"/>
    <property type="project" value="UniProtKB-SubCell"/>
</dbReference>
<keyword evidence="6" id="KW-0804">Transcription</keyword>
<dbReference type="GO" id="GO:0000978">
    <property type="term" value="F:RNA polymerase II cis-regulatory region sequence-specific DNA binding"/>
    <property type="evidence" value="ECO:0007669"/>
    <property type="project" value="TreeGrafter"/>
</dbReference>
<dbReference type="GO" id="GO:0042796">
    <property type="term" value="P:snRNA transcription by RNA polymerase III"/>
    <property type="evidence" value="ECO:0007669"/>
    <property type="project" value="TreeGrafter"/>
</dbReference>
<keyword evidence="5" id="KW-0238">DNA-binding</keyword>
<evidence type="ECO:0000256" key="7">
    <source>
        <dbReference type="ARBA" id="ARBA00023242"/>
    </source>
</evidence>
<proteinExistence type="inferred from homology"/>
<evidence type="ECO:0000256" key="9">
    <source>
        <dbReference type="ARBA" id="ARBA00025958"/>
    </source>
</evidence>
<dbReference type="PANTHER" id="PTHR13421">
    <property type="entry name" value="SNRNA-ACTIVATING PROTEIN COMPLEX SUBUNIT 3"/>
    <property type="match status" value="1"/>
</dbReference>
<dbReference type="Proteomes" id="UP000050790">
    <property type="component" value="Unassembled WGS sequence"/>
</dbReference>
<dbReference type="InterPro" id="IPR022042">
    <property type="entry name" value="snRNA-activating_su3"/>
</dbReference>
<evidence type="ECO:0000256" key="5">
    <source>
        <dbReference type="ARBA" id="ARBA00023125"/>
    </source>
</evidence>
<evidence type="ECO:0000256" key="8">
    <source>
        <dbReference type="ARBA" id="ARBA00025193"/>
    </source>
</evidence>
<comment type="subcellular location">
    <subcellularLocation>
        <location evidence="1">Nucleus</location>
    </subcellularLocation>
</comment>
<organism evidence="11 12">
    <name type="scientific">Schistosoma margrebowiei</name>
    <dbReference type="NCBI Taxonomy" id="48269"/>
    <lineage>
        <taxon>Eukaryota</taxon>
        <taxon>Metazoa</taxon>
        <taxon>Spiralia</taxon>
        <taxon>Lophotrochozoa</taxon>
        <taxon>Platyhelminthes</taxon>
        <taxon>Trematoda</taxon>
        <taxon>Digenea</taxon>
        <taxon>Strigeidida</taxon>
        <taxon>Schistosomatoidea</taxon>
        <taxon>Schistosomatidae</taxon>
        <taxon>Schistosoma</taxon>
    </lineage>
</organism>
<evidence type="ECO:0000256" key="2">
    <source>
        <dbReference type="ARBA" id="ARBA00010410"/>
    </source>
</evidence>
<dbReference type="InterPro" id="IPR022214">
    <property type="entry name" value="MZT1"/>
</dbReference>
<evidence type="ECO:0000313" key="11">
    <source>
        <dbReference type="Proteomes" id="UP000050790"/>
    </source>
</evidence>
<comment type="subunit">
    <text evidence="9">Part of the SNAPc complex composed of 5 subunits: SNAPC1, SNAPC2, SNAPC3, SNAPC4 and SNAPC5. SNAPC3 interacts with SNAPC1.</text>
</comment>
<name>A0AA84ZN07_9TREM</name>
<evidence type="ECO:0000256" key="3">
    <source>
        <dbReference type="ARBA" id="ARBA00013634"/>
    </source>
</evidence>
<dbReference type="WBParaSite" id="SMRG1_37930.1">
    <property type="protein sequence ID" value="SMRG1_37930.1"/>
    <property type="gene ID" value="SMRG1_37930"/>
</dbReference>
<dbReference type="GO" id="GO:0019185">
    <property type="term" value="C:snRNA-activating protein complex"/>
    <property type="evidence" value="ECO:0007669"/>
    <property type="project" value="TreeGrafter"/>
</dbReference>
<evidence type="ECO:0000313" key="12">
    <source>
        <dbReference type="WBParaSite" id="SMRG1_37930.1"/>
    </source>
</evidence>
<evidence type="ECO:0000256" key="10">
    <source>
        <dbReference type="ARBA" id="ARBA00029606"/>
    </source>
</evidence>
<evidence type="ECO:0000256" key="1">
    <source>
        <dbReference type="ARBA" id="ARBA00004123"/>
    </source>
</evidence>
<accession>A0AA84ZN07</accession>
<evidence type="ECO:0000256" key="6">
    <source>
        <dbReference type="ARBA" id="ARBA00023163"/>
    </source>
</evidence>
<evidence type="ECO:0000256" key="4">
    <source>
        <dbReference type="ARBA" id="ARBA00023015"/>
    </source>
</evidence>
<dbReference type="GO" id="GO:0033566">
    <property type="term" value="P:gamma-tubulin complex localization"/>
    <property type="evidence" value="ECO:0007669"/>
    <property type="project" value="InterPro"/>
</dbReference>